<sequence>MKVNFFLPALLFLGITITSCRVEPDEPIIVGPEPEPRVNYLGRDSITTGDYRGIGIRASADEAFEVLEAHREKKTVAYISAVNNYFADVTDLKNRLQFFDWMVLDEKFDTPNGVQLQLAAGKVTGIRLNQGTMLTQWPEAGEAADAIQVGDALGVLYQKLVTLSVQDAYAHKFQRVVLGSKYDYAQYDSKKAELPWIFIYDTQSQGISEQVQVYFKDKKVDYIIVNRFQQY</sequence>
<evidence type="ECO:0000313" key="2">
    <source>
        <dbReference type="Proteomes" id="UP000002011"/>
    </source>
</evidence>
<evidence type="ECO:0000313" key="1">
    <source>
        <dbReference type="EMBL" id="ACT92919.1"/>
    </source>
</evidence>
<dbReference type="EMBL" id="CP001619">
    <property type="protein sequence ID" value="ACT92919.1"/>
    <property type="molecule type" value="Genomic_DNA"/>
</dbReference>
<proteinExistence type="predicted"/>
<dbReference type="OrthoDB" id="795899at2"/>
<dbReference type="RefSeq" id="WP_015811173.1">
    <property type="nucleotide sequence ID" value="NC_013037.1"/>
</dbReference>
<dbReference type="Proteomes" id="UP000002011">
    <property type="component" value="Chromosome"/>
</dbReference>
<dbReference type="STRING" id="471854.Dfer_1677"/>
<dbReference type="KEGG" id="dfe:Dfer_1677"/>
<gene>
    <name evidence="1" type="ordered locus">Dfer_1677</name>
</gene>
<protein>
    <recommendedName>
        <fullName evidence="3">Lipoprotein</fullName>
    </recommendedName>
</protein>
<dbReference type="PROSITE" id="PS51257">
    <property type="entry name" value="PROKAR_LIPOPROTEIN"/>
    <property type="match status" value="1"/>
</dbReference>
<dbReference type="HOGENOM" id="CLU_1224115_0_0_10"/>
<accession>C6VTH6</accession>
<evidence type="ECO:0008006" key="3">
    <source>
        <dbReference type="Google" id="ProtNLM"/>
    </source>
</evidence>
<dbReference type="AlphaFoldDB" id="C6VTH6"/>
<organism evidence="1 2">
    <name type="scientific">Dyadobacter fermentans (strain ATCC 700827 / DSM 18053 / CIP 107007 / KCTC 52180 / NS114)</name>
    <dbReference type="NCBI Taxonomy" id="471854"/>
    <lineage>
        <taxon>Bacteria</taxon>
        <taxon>Pseudomonadati</taxon>
        <taxon>Bacteroidota</taxon>
        <taxon>Cytophagia</taxon>
        <taxon>Cytophagales</taxon>
        <taxon>Spirosomataceae</taxon>
        <taxon>Dyadobacter</taxon>
    </lineage>
</organism>
<reference evidence="1 2" key="1">
    <citation type="journal article" date="2009" name="Stand. Genomic Sci.">
        <title>Complete genome sequence of Dyadobacter fermentans type strain (NS114).</title>
        <authorList>
            <person name="Lang E."/>
            <person name="Lapidus A."/>
            <person name="Chertkov O."/>
            <person name="Brettin T."/>
            <person name="Detter J.C."/>
            <person name="Han C."/>
            <person name="Copeland A."/>
            <person name="Glavina Del Rio T."/>
            <person name="Nolan M."/>
            <person name="Chen F."/>
            <person name="Lucas S."/>
            <person name="Tice H."/>
            <person name="Cheng J.F."/>
            <person name="Land M."/>
            <person name="Hauser L."/>
            <person name="Chang Y.J."/>
            <person name="Jeffries C.D."/>
            <person name="Kopitz M."/>
            <person name="Bruce D."/>
            <person name="Goodwin L."/>
            <person name="Pitluck S."/>
            <person name="Ovchinnikova G."/>
            <person name="Pati A."/>
            <person name="Ivanova N."/>
            <person name="Mavrommatis K."/>
            <person name="Chen A."/>
            <person name="Palaniappan K."/>
            <person name="Chain P."/>
            <person name="Bristow J."/>
            <person name="Eisen J.A."/>
            <person name="Markowitz V."/>
            <person name="Hugenholtz P."/>
            <person name="Goker M."/>
            <person name="Rohde M."/>
            <person name="Kyrpides N.C."/>
            <person name="Klenk H.P."/>
        </authorList>
    </citation>
    <scope>NUCLEOTIDE SEQUENCE [LARGE SCALE GENOMIC DNA]</scope>
    <source>
        <strain evidence="2">ATCC 700827 / DSM 18053 / CIP 107007 / KCTC 52180 / NS114</strain>
    </source>
</reference>
<name>C6VTH6_DYAFD</name>
<keyword evidence="2" id="KW-1185">Reference proteome</keyword>